<organism evidence="7 8">
    <name type="scientific">Arthrobacter cavernae</name>
    <dbReference type="NCBI Taxonomy" id="2817681"/>
    <lineage>
        <taxon>Bacteria</taxon>
        <taxon>Bacillati</taxon>
        <taxon>Actinomycetota</taxon>
        <taxon>Actinomycetes</taxon>
        <taxon>Micrococcales</taxon>
        <taxon>Micrococcaceae</taxon>
        <taxon>Arthrobacter</taxon>
    </lineage>
</organism>
<comment type="caution">
    <text evidence="7">The sequence shown here is derived from an EMBL/GenBank/DDBJ whole genome shotgun (WGS) entry which is preliminary data.</text>
</comment>
<proteinExistence type="predicted"/>
<dbReference type="Proteomes" id="UP000664164">
    <property type="component" value="Unassembled WGS sequence"/>
</dbReference>
<keyword evidence="3 5" id="KW-1133">Transmembrane helix</keyword>
<dbReference type="PANTHER" id="PTHR23501">
    <property type="entry name" value="MAJOR FACILITATOR SUPERFAMILY"/>
    <property type="match status" value="1"/>
</dbReference>
<feature type="transmembrane region" description="Helical" evidence="5">
    <location>
        <begin position="107"/>
        <end position="124"/>
    </location>
</feature>
<keyword evidence="4 5" id="KW-0472">Membrane</keyword>
<reference evidence="7" key="1">
    <citation type="submission" date="2021-03" db="EMBL/GenBank/DDBJ databases">
        <title>A new species, PO-11, isolated from a karst cave deposit.</title>
        <authorList>
            <person name="Zhaoxiaoyong W."/>
        </authorList>
    </citation>
    <scope>NUCLEOTIDE SEQUENCE</scope>
    <source>
        <strain evidence="7">PO-11</strain>
    </source>
</reference>
<dbReference type="RefSeq" id="WP_207614760.1">
    <property type="nucleotide sequence ID" value="NZ_JAFNLL010000004.1"/>
</dbReference>
<comment type="subcellular location">
    <subcellularLocation>
        <location evidence="1">Cell membrane</location>
        <topology evidence="1">Multi-pass membrane protein</topology>
    </subcellularLocation>
</comment>
<evidence type="ECO:0000256" key="1">
    <source>
        <dbReference type="ARBA" id="ARBA00004651"/>
    </source>
</evidence>
<keyword evidence="8" id="KW-1185">Reference proteome</keyword>
<dbReference type="PANTHER" id="PTHR23501:SF154">
    <property type="entry name" value="MULTIDRUG-EFFLUX TRANSPORTER RV1634-RELATED"/>
    <property type="match status" value="1"/>
</dbReference>
<sequence length="469" mass="47439">MGGGALSPALRPLTIGILALVSCVAFEAMAVATAMPLVARELDGESAYGLAFSLFLTASLVATVAAGAWCDLKGPRPALLAGLALICGGLLVSGFATAFAVMALGRAVSGLGGGLLIVALYVIIGEAYPARLQAVVFGWMAAAWVLPSLIGPLLAGYLAESVGWRWVFLGVMPVIALSLALVWPRISSLGAPQHASMDAATGRRRSLLGAVLAAGVFVVQWAVHALAEGLEWHLPVAIGAGVVAVALTVPRLLPAGTVVLKRGLPSVMVTRALLALAFFGAEAFIPLMLVTAHGLDAAVAGLALTGGALGWSVGSFLQSRVKIERHRILVFGAAVGGLSIGALSLLSGQGSPLWLVMLAWTMTGTVLGAAFSTTSVLVLNHSAPDERGRNSASLQLADQLGAVMGTAGAGALFAALRDPAHPEQIGVFVAIWVSLAAAALFGIVAAARSGVPSGLPGARIVESRQGESA</sequence>
<feature type="transmembrane region" description="Helical" evidence="5">
    <location>
        <begin position="298"/>
        <end position="317"/>
    </location>
</feature>
<feature type="transmembrane region" description="Helical" evidence="5">
    <location>
        <begin position="47"/>
        <end position="66"/>
    </location>
</feature>
<feature type="transmembrane region" description="Helical" evidence="5">
    <location>
        <begin position="273"/>
        <end position="292"/>
    </location>
</feature>
<evidence type="ECO:0000313" key="7">
    <source>
        <dbReference type="EMBL" id="MBO1266946.1"/>
    </source>
</evidence>
<feature type="domain" description="Major facilitator superfamily (MFS) profile" evidence="6">
    <location>
        <begin position="1"/>
        <end position="450"/>
    </location>
</feature>
<dbReference type="GO" id="GO:0022857">
    <property type="term" value="F:transmembrane transporter activity"/>
    <property type="evidence" value="ECO:0007669"/>
    <property type="project" value="InterPro"/>
</dbReference>
<evidence type="ECO:0000313" key="8">
    <source>
        <dbReference type="Proteomes" id="UP000664164"/>
    </source>
</evidence>
<dbReference type="SUPFAM" id="SSF103473">
    <property type="entry name" value="MFS general substrate transporter"/>
    <property type="match status" value="1"/>
</dbReference>
<accession>A0A939HBW5</accession>
<protein>
    <submittedName>
        <fullName evidence="7">MFS transporter</fullName>
    </submittedName>
</protein>
<dbReference type="GO" id="GO:0005886">
    <property type="term" value="C:plasma membrane"/>
    <property type="evidence" value="ECO:0007669"/>
    <property type="project" value="UniProtKB-SubCell"/>
</dbReference>
<feature type="transmembrane region" description="Helical" evidence="5">
    <location>
        <begin position="353"/>
        <end position="379"/>
    </location>
</feature>
<dbReference type="InterPro" id="IPR011701">
    <property type="entry name" value="MFS"/>
</dbReference>
<dbReference type="InterPro" id="IPR036259">
    <property type="entry name" value="MFS_trans_sf"/>
</dbReference>
<dbReference type="Pfam" id="PF07690">
    <property type="entry name" value="MFS_1"/>
    <property type="match status" value="1"/>
</dbReference>
<dbReference type="Gene3D" id="1.20.1250.20">
    <property type="entry name" value="MFS general substrate transporter like domains"/>
    <property type="match status" value="1"/>
</dbReference>
<feature type="transmembrane region" description="Helical" evidence="5">
    <location>
        <begin position="12"/>
        <end position="35"/>
    </location>
</feature>
<evidence type="ECO:0000256" key="3">
    <source>
        <dbReference type="ARBA" id="ARBA00022989"/>
    </source>
</evidence>
<dbReference type="AlphaFoldDB" id="A0A939HBW5"/>
<evidence type="ECO:0000259" key="6">
    <source>
        <dbReference type="PROSITE" id="PS50850"/>
    </source>
</evidence>
<feature type="transmembrane region" description="Helical" evidence="5">
    <location>
        <begin position="428"/>
        <end position="447"/>
    </location>
</feature>
<feature type="transmembrane region" description="Helical" evidence="5">
    <location>
        <begin position="329"/>
        <end position="347"/>
    </location>
</feature>
<keyword evidence="2 5" id="KW-0812">Transmembrane</keyword>
<dbReference type="EMBL" id="JAFNLL010000004">
    <property type="protein sequence ID" value="MBO1266946.1"/>
    <property type="molecule type" value="Genomic_DNA"/>
</dbReference>
<dbReference type="InterPro" id="IPR020846">
    <property type="entry name" value="MFS_dom"/>
</dbReference>
<gene>
    <name evidence="7" type="ORF">J1902_02935</name>
</gene>
<feature type="transmembrane region" description="Helical" evidence="5">
    <location>
        <begin position="164"/>
        <end position="186"/>
    </location>
</feature>
<feature type="transmembrane region" description="Helical" evidence="5">
    <location>
        <begin position="78"/>
        <end position="101"/>
    </location>
</feature>
<name>A0A939HBW5_9MICC</name>
<feature type="transmembrane region" description="Helical" evidence="5">
    <location>
        <begin position="207"/>
        <end position="226"/>
    </location>
</feature>
<feature type="transmembrane region" description="Helical" evidence="5">
    <location>
        <begin position="232"/>
        <end position="253"/>
    </location>
</feature>
<evidence type="ECO:0000256" key="4">
    <source>
        <dbReference type="ARBA" id="ARBA00023136"/>
    </source>
</evidence>
<feature type="transmembrane region" description="Helical" evidence="5">
    <location>
        <begin position="136"/>
        <end position="158"/>
    </location>
</feature>
<dbReference type="PROSITE" id="PS50850">
    <property type="entry name" value="MFS"/>
    <property type="match status" value="1"/>
</dbReference>
<evidence type="ECO:0000256" key="2">
    <source>
        <dbReference type="ARBA" id="ARBA00022692"/>
    </source>
</evidence>
<evidence type="ECO:0000256" key="5">
    <source>
        <dbReference type="SAM" id="Phobius"/>
    </source>
</evidence>